<evidence type="ECO:0000313" key="1">
    <source>
        <dbReference type="EMBL" id="KAJ0075885.1"/>
    </source>
</evidence>
<reference evidence="2" key="1">
    <citation type="journal article" date="2023" name="G3 (Bethesda)">
        <title>Genome assembly and association tests identify interacting loci associated with vigor, precocity, and sex in interspecific pistachio rootstocks.</title>
        <authorList>
            <person name="Palmer W."/>
            <person name="Jacygrad E."/>
            <person name="Sagayaradj S."/>
            <person name="Cavanaugh K."/>
            <person name="Han R."/>
            <person name="Bertier L."/>
            <person name="Beede B."/>
            <person name="Kafkas S."/>
            <person name="Golino D."/>
            <person name="Preece J."/>
            <person name="Michelmore R."/>
        </authorList>
    </citation>
    <scope>NUCLEOTIDE SEQUENCE [LARGE SCALE GENOMIC DNA]</scope>
</reference>
<keyword evidence="2" id="KW-1185">Reference proteome</keyword>
<dbReference type="EMBL" id="CM047910">
    <property type="protein sequence ID" value="KAJ0075885.1"/>
    <property type="molecule type" value="Genomic_DNA"/>
</dbReference>
<organism evidence="1 2">
    <name type="scientific">Pistacia atlantica</name>
    <dbReference type="NCBI Taxonomy" id="434234"/>
    <lineage>
        <taxon>Eukaryota</taxon>
        <taxon>Viridiplantae</taxon>
        <taxon>Streptophyta</taxon>
        <taxon>Embryophyta</taxon>
        <taxon>Tracheophyta</taxon>
        <taxon>Spermatophyta</taxon>
        <taxon>Magnoliopsida</taxon>
        <taxon>eudicotyledons</taxon>
        <taxon>Gunneridae</taxon>
        <taxon>Pentapetalae</taxon>
        <taxon>rosids</taxon>
        <taxon>malvids</taxon>
        <taxon>Sapindales</taxon>
        <taxon>Anacardiaceae</taxon>
        <taxon>Pistacia</taxon>
    </lineage>
</organism>
<name>A0ACC0ZVQ5_9ROSI</name>
<protein>
    <submittedName>
        <fullName evidence="1">Uncharacterized protein</fullName>
    </submittedName>
</protein>
<accession>A0ACC0ZVQ5</accession>
<gene>
    <name evidence="1" type="ORF">Patl1_34066</name>
</gene>
<comment type="caution">
    <text evidence="1">The sequence shown here is derived from an EMBL/GenBank/DDBJ whole genome shotgun (WGS) entry which is preliminary data.</text>
</comment>
<evidence type="ECO:0000313" key="2">
    <source>
        <dbReference type="Proteomes" id="UP001164250"/>
    </source>
</evidence>
<dbReference type="Proteomes" id="UP001164250">
    <property type="component" value="Chromosome 15"/>
</dbReference>
<proteinExistence type="predicted"/>
<sequence>MASKAFRGNCQQIYNLTSNETVQNTLELCPNSTKRENKNGFDPLCRLYHRIFLEITRLILRLDPNHALQYNYKLHSEFQSMKIYC</sequence>